<dbReference type="InterPro" id="IPR014757">
    <property type="entry name" value="Tscrpt_reg_IclR_C"/>
</dbReference>
<evidence type="ECO:0000259" key="4">
    <source>
        <dbReference type="PROSITE" id="PS51077"/>
    </source>
</evidence>
<reference evidence="7" key="1">
    <citation type="journal article" date="2019" name="Int. J. Syst. Evol. Microbiol.">
        <title>The Global Catalogue of Microorganisms (GCM) 10K type strain sequencing project: providing services to taxonomists for standard genome sequencing and annotation.</title>
        <authorList>
            <consortium name="The Broad Institute Genomics Platform"/>
            <consortium name="The Broad Institute Genome Sequencing Center for Infectious Disease"/>
            <person name="Wu L."/>
            <person name="Ma J."/>
        </authorList>
    </citation>
    <scope>NUCLEOTIDE SEQUENCE [LARGE SCALE GENOMIC DNA]</scope>
    <source>
        <strain evidence="7">WYCCWR 12678</strain>
    </source>
</reference>
<organism evidence="6 7">
    <name type="scientific">Effusibacillus consociatus</name>
    <dbReference type="NCBI Taxonomy" id="1117041"/>
    <lineage>
        <taxon>Bacteria</taxon>
        <taxon>Bacillati</taxon>
        <taxon>Bacillota</taxon>
        <taxon>Bacilli</taxon>
        <taxon>Bacillales</taxon>
        <taxon>Alicyclobacillaceae</taxon>
        <taxon>Effusibacillus</taxon>
    </lineage>
</organism>
<dbReference type="InterPro" id="IPR029016">
    <property type="entry name" value="GAF-like_dom_sf"/>
</dbReference>
<dbReference type="PROSITE" id="PS51078">
    <property type="entry name" value="ICLR_ED"/>
    <property type="match status" value="1"/>
</dbReference>
<dbReference type="PROSITE" id="PS51077">
    <property type="entry name" value="HTH_ICLR"/>
    <property type="match status" value="1"/>
</dbReference>
<feature type="domain" description="HTH iclR-type" evidence="4">
    <location>
        <begin position="4"/>
        <end position="66"/>
    </location>
</feature>
<dbReference type="SMART" id="SM00346">
    <property type="entry name" value="HTH_ICLR"/>
    <property type="match status" value="1"/>
</dbReference>
<gene>
    <name evidence="6" type="ORF">ACFO8Q_11945</name>
</gene>
<name>A0ABV9Q0M6_9BACL</name>
<comment type="caution">
    <text evidence="6">The sequence shown here is derived from an EMBL/GenBank/DDBJ whole genome shotgun (WGS) entry which is preliminary data.</text>
</comment>
<keyword evidence="2" id="KW-0238">DNA-binding</keyword>
<keyword evidence="1" id="KW-0805">Transcription regulation</keyword>
<dbReference type="PANTHER" id="PTHR30136:SF7">
    <property type="entry name" value="HTH-TYPE TRANSCRIPTIONAL REGULATOR KDGR-RELATED"/>
    <property type="match status" value="1"/>
</dbReference>
<dbReference type="InterPro" id="IPR036388">
    <property type="entry name" value="WH-like_DNA-bd_sf"/>
</dbReference>
<dbReference type="Pfam" id="PF09339">
    <property type="entry name" value="HTH_IclR"/>
    <property type="match status" value="1"/>
</dbReference>
<dbReference type="RefSeq" id="WP_380025981.1">
    <property type="nucleotide sequence ID" value="NZ_JBHSHC010000096.1"/>
</dbReference>
<evidence type="ECO:0000313" key="7">
    <source>
        <dbReference type="Proteomes" id="UP001596002"/>
    </source>
</evidence>
<accession>A0ABV9Q0M6</accession>
<dbReference type="PANTHER" id="PTHR30136">
    <property type="entry name" value="HELIX-TURN-HELIX TRANSCRIPTIONAL REGULATOR, ICLR FAMILY"/>
    <property type="match status" value="1"/>
</dbReference>
<feature type="domain" description="IclR-ED" evidence="5">
    <location>
        <begin position="67"/>
        <end position="250"/>
    </location>
</feature>
<evidence type="ECO:0000256" key="1">
    <source>
        <dbReference type="ARBA" id="ARBA00023015"/>
    </source>
</evidence>
<dbReference type="Gene3D" id="1.10.10.10">
    <property type="entry name" value="Winged helix-like DNA-binding domain superfamily/Winged helix DNA-binding domain"/>
    <property type="match status" value="1"/>
</dbReference>
<dbReference type="Pfam" id="PF01614">
    <property type="entry name" value="IclR_C"/>
    <property type="match status" value="1"/>
</dbReference>
<proteinExistence type="predicted"/>
<evidence type="ECO:0000256" key="2">
    <source>
        <dbReference type="ARBA" id="ARBA00023125"/>
    </source>
</evidence>
<keyword evidence="7" id="KW-1185">Reference proteome</keyword>
<dbReference type="EMBL" id="JBHSHC010000096">
    <property type="protein sequence ID" value="MFC4768061.1"/>
    <property type="molecule type" value="Genomic_DNA"/>
</dbReference>
<dbReference type="Proteomes" id="UP001596002">
    <property type="component" value="Unassembled WGS sequence"/>
</dbReference>
<sequence length="266" mass="29673">MPIIQAVDRALRILDLFDEHETELKITDISDRMGLHKSTVHSLLKTLQVHGYIEQNPENGKYKLGLKLLERGNFVIHSLDLRPIARKYLLNLTEQTGLTTHLVILDGKEGVYIDKVEGTSGIVAYSRIGRRVPIHSSAVGKVLVAFKNLEEIKKILHGYVYTVHTANTITNEQDFLKELENVRSLGYAIDNQENEPGVRCVAVPIRNHSGQVVAAASMSTPISSLGDQPVENVLLLLRQAADEISQQMGYGIHLSRELKTVAELLR</sequence>
<dbReference type="Gene3D" id="3.30.450.40">
    <property type="match status" value="1"/>
</dbReference>
<keyword evidence="3" id="KW-0804">Transcription</keyword>
<evidence type="ECO:0000313" key="6">
    <source>
        <dbReference type="EMBL" id="MFC4768061.1"/>
    </source>
</evidence>
<protein>
    <submittedName>
        <fullName evidence="6">IclR family transcriptional regulator</fullName>
    </submittedName>
</protein>
<dbReference type="InterPro" id="IPR050707">
    <property type="entry name" value="HTH_MetabolicPath_Reg"/>
</dbReference>
<evidence type="ECO:0000256" key="3">
    <source>
        <dbReference type="ARBA" id="ARBA00023163"/>
    </source>
</evidence>
<evidence type="ECO:0000259" key="5">
    <source>
        <dbReference type="PROSITE" id="PS51078"/>
    </source>
</evidence>
<dbReference type="InterPro" id="IPR005471">
    <property type="entry name" value="Tscrpt_reg_IclR_N"/>
</dbReference>
<dbReference type="SUPFAM" id="SSF55781">
    <property type="entry name" value="GAF domain-like"/>
    <property type="match status" value="1"/>
</dbReference>
<dbReference type="SUPFAM" id="SSF46785">
    <property type="entry name" value="Winged helix' DNA-binding domain"/>
    <property type="match status" value="1"/>
</dbReference>
<dbReference type="InterPro" id="IPR036390">
    <property type="entry name" value="WH_DNA-bd_sf"/>
</dbReference>